<dbReference type="EMBL" id="CM055748">
    <property type="protein sequence ID" value="KAJ7995208.1"/>
    <property type="molecule type" value="Genomic_DNA"/>
</dbReference>
<reference evidence="1" key="1">
    <citation type="submission" date="2021-05" db="EMBL/GenBank/DDBJ databases">
        <authorList>
            <person name="Pan Q."/>
            <person name="Jouanno E."/>
            <person name="Zahm M."/>
            <person name="Klopp C."/>
            <person name="Cabau C."/>
            <person name="Louis A."/>
            <person name="Berthelot C."/>
            <person name="Parey E."/>
            <person name="Roest Crollius H."/>
            <person name="Montfort J."/>
            <person name="Robinson-Rechavi M."/>
            <person name="Bouchez O."/>
            <person name="Lampietro C."/>
            <person name="Lopez Roques C."/>
            <person name="Donnadieu C."/>
            <person name="Postlethwait J."/>
            <person name="Bobe J."/>
            <person name="Dillon D."/>
            <person name="Chandos A."/>
            <person name="von Hippel F."/>
            <person name="Guiguen Y."/>
        </authorList>
    </citation>
    <scope>NUCLEOTIDE SEQUENCE</scope>
    <source>
        <strain evidence="1">YG-Jan2019</strain>
    </source>
</reference>
<accession>A0ACC2FV77</accession>
<evidence type="ECO:0000313" key="2">
    <source>
        <dbReference type="Proteomes" id="UP001157502"/>
    </source>
</evidence>
<gene>
    <name evidence="1" type="ORF">DPEC_G00242160</name>
</gene>
<comment type="caution">
    <text evidence="1">The sequence shown here is derived from an EMBL/GenBank/DDBJ whole genome shotgun (WGS) entry which is preliminary data.</text>
</comment>
<protein>
    <submittedName>
        <fullName evidence="1">Uncharacterized protein</fullName>
    </submittedName>
</protein>
<proteinExistence type="predicted"/>
<dbReference type="Proteomes" id="UP001157502">
    <property type="component" value="Chromosome 21"/>
</dbReference>
<organism evidence="1 2">
    <name type="scientific">Dallia pectoralis</name>
    <name type="common">Alaska blackfish</name>
    <dbReference type="NCBI Taxonomy" id="75939"/>
    <lineage>
        <taxon>Eukaryota</taxon>
        <taxon>Metazoa</taxon>
        <taxon>Chordata</taxon>
        <taxon>Craniata</taxon>
        <taxon>Vertebrata</taxon>
        <taxon>Euteleostomi</taxon>
        <taxon>Actinopterygii</taxon>
        <taxon>Neopterygii</taxon>
        <taxon>Teleostei</taxon>
        <taxon>Protacanthopterygii</taxon>
        <taxon>Esociformes</taxon>
        <taxon>Umbridae</taxon>
        <taxon>Dallia</taxon>
    </lineage>
</organism>
<sequence>MSQSYSVIQCSAVSLMISPNSIGLSRHCFGAISTDVLTLDYIDTGRFCPIHIFSSTSKNSRTSVVMSHSRSY</sequence>
<evidence type="ECO:0000313" key="1">
    <source>
        <dbReference type="EMBL" id="KAJ7995208.1"/>
    </source>
</evidence>
<keyword evidence="2" id="KW-1185">Reference proteome</keyword>
<name>A0ACC2FV77_DALPE</name>